<accession>A0A0A9HJF6</accession>
<dbReference type="AlphaFoldDB" id="A0A0A9HJF6"/>
<reference evidence="1" key="1">
    <citation type="submission" date="2014-09" db="EMBL/GenBank/DDBJ databases">
        <authorList>
            <person name="Magalhaes I.L.F."/>
            <person name="Oliveira U."/>
            <person name="Santos F.R."/>
            <person name="Vidigal T.H.D.A."/>
            <person name="Brescovit A.D."/>
            <person name="Santos A.J."/>
        </authorList>
    </citation>
    <scope>NUCLEOTIDE SEQUENCE</scope>
    <source>
        <tissue evidence="1">Shoot tissue taken approximately 20 cm above the soil surface</tissue>
    </source>
</reference>
<name>A0A0A9HJF6_ARUDO</name>
<reference evidence="1" key="2">
    <citation type="journal article" date="2015" name="Data Brief">
        <title>Shoot transcriptome of the giant reed, Arundo donax.</title>
        <authorList>
            <person name="Barrero R.A."/>
            <person name="Guerrero F.D."/>
            <person name="Moolhuijzen P."/>
            <person name="Goolsby J.A."/>
            <person name="Tidwell J."/>
            <person name="Bellgard S.E."/>
            <person name="Bellgard M.I."/>
        </authorList>
    </citation>
    <scope>NUCLEOTIDE SEQUENCE</scope>
    <source>
        <tissue evidence="1">Shoot tissue taken approximately 20 cm above the soil surface</tissue>
    </source>
</reference>
<dbReference type="EMBL" id="GBRH01162910">
    <property type="protein sequence ID" value="JAE34986.1"/>
    <property type="molecule type" value="Transcribed_RNA"/>
</dbReference>
<evidence type="ECO:0000313" key="1">
    <source>
        <dbReference type="EMBL" id="JAE34986.1"/>
    </source>
</evidence>
<sequence>MTILFFANKALKLWGIISKHGLCSKFVIECFSFHSVLILNCLLHRNHLPCVSGCLTK</sequence>
<organism evidence="1">
    <name type="scientific">Arundo donax</name>
    <name type="common">Giant reed</name>
    <name type="synonym">Donax arundinaceus</name>
    <dbReference type="NCBI Taxonomy" id="35708"/>
    <lineage>
        <taxon>Eukaryota</taxon>
        <taxon>Viridiplantae</taxon>
        <taxon>Streptophyta</taxon>
        <taxon>Embryophyta</taxon>
        <taxon>Tracheophyta</taxon>
        <taxon>Spermatophyta</taxon>
        <taxon>Magnoliopsida</taxon>
        <taxon>Liliopsida</taxon>
        <taxon>Poales</taxon>
        <taxon>Poaceae</taxon>
        <taxon>PACMAD clade</taxon>
        <taxon>Arundinoideae</taxon>
        <taxon>Arundineae</taxon>
        <taxon>Arundo</taxon>
    </lineage>
</organism>
<protein>
    <submittedName>
        <fullName evidence="1">Uncharacterized protein</fullName>
    </submittedName>
</protein>
<proteinExistence type="predicted"/>